<feature type="transmembrane region" description="Helical" evidence="7">
    <location>
        <begin position="225"/>
        <end position="245"/>
    </location>
</feature>
<accession>A0A0K2SMG1</accession>
<gene>
    <name evidence="9" type="ORF">LIP_2341</name>
</gene>
<keyword evidence="4 7" id="KW-0812">Transmembrane</keyword>
<feature type="domain" description="ABC transmembrane type-1" evidence="8">
    <location>
        <begin position="63"/>
        <end position="275"/>
    </location>
</feature>
<reference evidence="10" key="1">
    <citation type="submission" date="2015-07" db="EMBL/GenBank/DDBJ databases">
        <title>Complete genome sequence and phylogenetic analysis of Limnochorda pilosa.</title>
        <authorList>
            <person name="Watanabe M."/>
            <person name="Kojima H."/>
            <person name="Fukui M."/>
        </authorList>
    </citation>
    <scope>NUCLEOTIDE SEQUENCE [LARGE SCALE GENOMIC DNA]</scope>
    <source>
        <strain evidence="10">HC45</strain>
    </source>
</reference>
<evidence type="ECO:0000313" key="9">
    <source>
        <dbReference type="EMBL" id="BAS28182.1"/>
    </source>
</evidence>
<dbReference type="Pfam" id="PF00528">
    <property type="entry name" value="BPD_transp_1"/>
    <property type="match status" value="1"/>
</dbReference>
<organism evidence="9 10">
    <name type="scientific">Limnochorda pilosa</name>
    <dbReference type="NCBI Taxonomy" id="1555112"/>
    <lineage>
        <taxon>Bacteria</taxon>
        <taxon>Bacillati</taxon>
        <taxon>Bacillota</taxon>
        <taxon>Limnochordia</taxon>
        <taxon>Limnochordales</taxon>
        <taxon>Limnochordaceae</taxon>
        <taxon>Limnochorda</taxon>
    </lineage>
</organism>
<evidence type="ECO:0000259" key="8">
    <source>
        <dbReference type="PROSITE" id="PS50928"/>
    </source>
</evidence>
<dbReference type="KEGG" id="lpil:LIP_2341"/>
<evidence type="ECO:0000256" key="6">
    <source>
        <dbReference type="ARBA" id="ARBA00023136"/>
    </source>
</evidence>
<keyword evidence="6 7" id="KW-0472">Membrane</keyword>
<protein>
    <submittedName>
        <fullName evidence="9">Sugar ABC transporter permease</fullName>
    </submittedName>
</protein>
<comment type="similarity">
    <text evidence="7">Belongs to the binding-protein-dependent transport system permease family.</text>
</comment>
<dbReference type="GO" id="GO:0005886">
    <property type="term" value="C:plasma membrane"/>
    <property type="evidence" value="ECO:0007669"/>
    <property type="project" value="UniProtKB-SubCell"/>
</dbReference>
<feature type="transmembrane region" description="Helical" evidence="7">
    <location>
        <begin position="150"/>
        <end position="173"/>
    </location>
</feature>
<keyword evidence="3" id="KW-1003">Cell membrane</keyword>
<feature type="transmembrane region" description="Helical" evidence="7">
    <location>
        <begin position="67"/>
        <end position="88"/>
    </location>
</feature>
<dbReference type="GO" id="GO:0055085">
    <property type="term" value="P:transmembrane transport"/>
    <property type="evidence" value="ECO:0007669"/>
    <property type="project" value="InterPro"/>
</dbReference>
<evidence type="ECO:0000313" key="10">
    <source>
        <dbReference type="Proteomes" id="UP000065807"/>
    </source>
</evidence>
<feature type="transmembrane region" description="Helical" evidence="7">
    <location>
        <begin position="193"/>
        <end position="213"/>
    </location>
</feature>
<name>A0A0K2SMG1_LIMPI</name>
<evidence type="ECO:0000256" key="7">
    <source>
        <dbReference type="RuleBase" id="RU363032"/>
    </source>
</evidence>
<dbReference type="EMBL" id="AP014924">
    <property type="protein sequence ID" value="BAS28182.1"/>
    <property type="molecule type" value="Genomic_DNA"/>
</dbReference>
<dbReference type="AlphaFoldDB" id="A0A0K2SMG1"/>
<dbReference type="OrthoDB" id="9774308at2"/>
<dbReference type="InterPro" id="IPR000515">
    <property type="entry name" value="MetI-like"/>
</dbReference>
<keyword evidence="10" id="KW-1185">Reference proteome</keyword>
<proteinExistence type="inferred from homology"/>
<evidence type="ECO:0000256" key="3">
    <source>
        <dbReference type="ARBA" id="ARBA00022475"/>
    </source>
</evidence>
<feature type="transmembrane region" description="Helical" evidence="7">
    <location>
        <begin position="257"/>
        <end position="281"/>
    </location>
</feature>
<dbReference type="RefSeq" id="WP_158509656.1">
    <property type="nucleotide sequence ID" value="NZ_AP014924.1"/>
</dbReference>
<dbReference type="PANTHER" id="PTHR43005">
    <property type="entry name" value="BLR7065 PROTEIN"/>
    <property type="match status" value="1"/>
</dbReference>
<dbReference type="PROSITE" id="PS50928">
    <property type="entry name" value="ABC_TM1"/>
    <property type="match status" value="1"/>
</dbReference>
<keyword evidence="5 7" id="KW-1133">Transmembrane helix</keyword>
<feature type="transmembrane region" description="Helical" evidence="7">
    <location>
        <begin position="127"/>
        <end position="143"/>
    </location>
</feature>
<evidence type="ECO:0000256" key="5">
    <source>
        <dbReference type="ARBA" id="ARBA00022989"/>
    </source>
</evidence>
<evidence type="ECO:0000256" key="2">
    <source>
        <dbReference type="ARBA" id="ARBA00022448"/>
    </source>
</evidence>
<keyword evidence="2 7" id="KW-0813">Transport</keyword>
<evidence type="ECO:0000256" key="1">
    <source>
        <dbReference type="ARBA" id="ARBA00004651"/>
    </source>
</evidence>
<sequence length="287" mass="31123">MEPFTFVLPSVVYLAAITFVPFVYAIVISLRQFDLLNPMAGHPFVGLENYAEALGSGRFWSSTFTTLIYVTTAVGLETVLGLAIAILFSQEFPGRRVARAMVLIPMMTTPVVIGLTWRMIYDPDAGILNYAASLLGLGSHAWLADPATSLLAVVAVDVWQWTPFMILMMLAGLESLSPDHLEAASIDGASPWQTFWAVMLPQLAPTLAVAVTIRALDAFKTFDLIFIMTNGGPGTVTENLSMYAYKVGFVYFRFGDGTAVAFLFTILVSVLLGVAVNRVLFSGGRNA</sequence>
<feature type="transmembrane region" description="Helical" evidence="7">
    <location>
        <begin position="100"/>
        <end position="121"/>
    </location>
</feature>
<evidence type="ECO:0000256" key="4">
    <source>
        <dbReference type="ARBA" id="ARBA00022692"/>
    </source>
</evidence>
<dbReference type="Gene3D" id="1.10.3720.10">
    <property type="entry name" value="MetI-like"/>
    <property type="match status" value="1"/>
</dbReference>
<dbReference type="Proteomes" id="UP000065807">
    <property type="component" value="Chromosome"/>
</dbReference>
<dbReference type="STRING" id="1555112.LIP_2341"/>
<reference evidence="10" key="2">
    <citation type="journal article" date="2016" name="Int. J. Syst. Evol. Microbiol.">
        <title>Complete genome sequence and cell structure of Limnochorda pilosa, a Gram-negative spore-former within the phylum Firmicutes.</title>
        <authorList>
            <person name="Watanabe M."/>
            <person name="Kojima H."/>
            <person name="Fukui M."/>
        </authorList>
    </citation>
    <scope>NUCLEOTIDE SEQUENCE [LARGE SCALE GENOMIC DNA]</scope>
    <source>
        <strain evidence="10">HC45</strain>
    </source>
</reference>
<dbReference type="PANTHER" id="PTHR43005:SF1">
    <property type="entry name" value="SPERMIDINE_PUTRESCINE TRANSPORT SYSTEM PERMEASE PROTEIN"/>
    <property type="match status" value="1"/>
</dbReference>
<feature type="transmembrane region" description="Helical" evidence="7">
    <location>
        <begin position="12"/>
        <end position="30"/>
    </location>
</feature>
<dbReference type="InterPro" id="IPR035906">
    <property type="entry name" value="MetI-like_sf"/>
</dbReference>
<comment type="subcellular location">
    <subcellularLocation>
        <location evidence="1 7">Cell membrane</location>
        <topology evidence="1 7">Multi-pass membrane protein</topology>
    </subcellularLocation>
</comment>
<dbReference type="SUPFAM" id="SSF161098">
    <property type="entry name" value="MetI-like"/>
    <property type="match status" value="1"/>
</dbReference>
<dbReference type="CDD" id="cd06261">
    <property type="entry name" value="TM_PBP2"/>
    <property type="match status" value="1"/>
</dbReference>